<evidence type="ECO:0000313" key="2">
    <source>
        <dbReference type="Proteomes" id="UP000829685"/>
    </source>
</evidence>
<proteinExistence type="predicted"/>
<comment type="caution">
    <text evidence="1">The sequence shown here is derived from an EMBL/GenBank/DDBJ whole genome shotgun (WGS) entry which is preliminary data.</text>
</comment>
<name>A0A9P9W869_9PEZI</name>
<dbReference type="AlphaFoldDB" id="A0A9P9W869"/>
<dbReference type="EMBL" id="JAFIMR010000081">
    <property type="protein sequence ID" value="KAI1848989.1"/>
    <property type="molecule type" value="Genomic_DNA"/>
</dbReference>
<protein>
    <submittedName>
        <fullName evidence="1">Uncharacterized protein</fullName>
    </submittedName>
</protein>
<dbReference type="Proteomes" id="UP000829685">
    <property type="component" value="Unassembled WGS sequence"/>
</dbReference>
<gene>
    <name evidence="1" type="ORF">JX265_013732</name>
</gene>
<accession>A0A9P9W869</accession>
<sequence length="115" mass="13505">MPATDLNPARRPMRLYLKVEKALEISIQKLERNAWSCLSEKDKQTVLIAVRREMKRIIDRDMDQYPTRTPIDYSTIVEDGIRIAFEQNLSLFNWVYSGCEDDSLVSELMDESFDQ</sequence>
<keyword evidence="2" id="KW-1185">Reference proteome</keyword>
<evidence type="ECO:0000313" key="1">
    <source>
        <dbReference type="EMBL" id="KAI1848989.1"/>
    </source>
</evidence>
<reference evidence="1" key="1">
    <citation type="submission" date="2021-03" db="EMBL/GenBank/DDBJ databases">
        <title>Revisited historic fungal species revealed as producer of novel bioactive compounds through whole genome sequencing and comparative genomics.</title>
        <authorList>
            <person name="Vignolle G.A."/>
            <person name="Hochenegger N."/>
            <person name="Mach R.L."/>
            <person name="Mach-Aigner A.R."/>
            <person name="Javad Rahimi M."/>
            <person name="Salim K.A."/>
            <person name="Chan C.M."/>
            <person name="Lim L.B.L."/>
            <person name="Cai F."/>
            <person name="Druzhinina I.S."/>
            <person name="U'Ren J.M."/>
            <person name="Derntl C."/>
        </authorList>
    </citation>
    <scope>NUCLEOTIDE SEQUENCE</scope>
    <source>
        <strain evidence="1">TUCIM 5799</strain>
    </source>
</reference>
<dbReference type="OrthoDB" id="10613698at2759"/>
<organism evidence="1 2">
    <name type="scientific">Neoarthrinium moseri</name>
    <dbReference type="NCBI Taxonomy" id="1658444"/>
    <lineage>
        <taxon>Eukaryota</taxon>
        <taxon>Fungi</taxon>
        <taxon>Dikarya</taxon>
        <taxon>Ascomycota</taxon>
        <taxon>Pezizomycotina</taxon>
        <taxon>Sordariomycetes</taxon>
        <taxon>Xylariomycetidae</taxon>
        <taxon>Amphisphaeriales</taxon>
        <taxon>Apiosporaceae</taxon>
        <taxon>Neoarthrinium</taxon>
    </lineage>
</organism>